<accession>A0A6N7WBT4</accession>
<comment type="caution">
    <text evidence="9">The sequence shown here is derived from an EMBL/GenBank/DDBJ whole genome shotgun (WGS) entry which is preliminary data.</text>
</comment>
<evidence type="ECO:0000313" key="10">
    <source>
        <dbReference type="Proteomes" id="UP000436047"/>
    </source>
</evidence>
<keyword evidence="6 7" id="KW-0472">Membrane</keyword>
<evidence type="ECO:0000313" key="9">
    <source>
        <dbReference type="EMBL" id="MSS88143.1"/>
    </source>
</evidence>
<feature type="domain" description="ABC transmembrane type-1" evidence="8">
    <location>
        <begin position="80"/>
        <end position="269"/>
    </location>
</feature>
<dbReference type="EMBL" id="VUMI01000009">
    <property type="protein sequence ID" value="MSS88143.1"/>
    <property type="molecule type" value="Genomic_DNA"/>
</dbReference>
<dbReference type="GeneID" id="86052904"/>
<evidence type="ECO:0000259" key="8">
    <source>
        <dbReference type="PROSITE" id="PS50928"/>
    </source>
</evidence>
<dbReference type="GO" id="GO:0055085">
    <property type="term" value="P:transmembrane transport"/>
    <property type="evidence" value="ECO:0007669"/>
    <property type="project" value="InterPro"/>
</dbReference>
<keyword evidence="10" id="KW-1185">Reference proteome</keyword>
<dbReference type="InterPro" id="IPR035906">
    <property type="entry name" value="MetI-like_sf"/>
</dbReference>
<dbReference type="PANTHER" id="PTHR43744:SF9">
    <property type="entry name" value="POLYGALACTURONAN_RHAMNOGALACTURONAN TRANSPORT SYSTEM PERMEASE PROTEIN YTCP"/>
    <property type="match status" value="1"/>
</dbReference>
<protein>
    <submittedName>
        <fullName evidence="9">Carbohydrate ABC transporter permease</fullName>
    </submittedName>
</protein>
<dbReference type="CDD" id="cd06261">
    <property type="entry name" value="TM_PBP2"/>
    <property type="match status" value="1"/>
</dbReference>
<evidence type="ECO:0000256" key="2">
    <source>
        <dbReference type="ARBA" id="ARBA00022448"/>
    </source>
</evidence>
<evidence type="ECO:0000256" key="4">
    <source>
        <dbReference type="ARBA" id="ARBA00022692"/>
    </source>
</evidence>
<dbReference type="GO" id="GO:0005886">
    <property type="term" value="C:plasma membrane"/>
    <property type="evidence" value="ECO:0007669"/>
    <property type="project" value="UniProtKB-SubCell"/>
</dbReference>
<dbReference type="Pfam" id="PF00528">
    <property type="entry name" value="BPD_transp_1"/>
    <property type="match status" value="1"/>
</dbReference>
<evidence type="ECO:0000256" key="6">
    <source>
        <dbReference type="ARBA" id="ARBA00023136"/>
    </source>
</evidence>
<dbReference type="PROSITE" id="PS50928">
    <property type="entry name" value="ABC_TM1"/>
    <property type="match status" value="1"/>
</dbReference>
<proteinExistence type="inferred from homology"/>
<gene>
    <name evidence="9" type="ORF">FYJ45_07485</name>
</gene>
<dbReference type="Gene3D" id="1.10.3720.10">
    <property type="entry name" value="MetI-like"/>
    <property type="match status" value="1"/>
</dbReference>
<dbReference type="RefSeq" id="WP_154464106.1">
    <property type="nucleotide sequence ID" value="NZ_JAXDZL010000017.1"/>
</dbReference>
<sequence length="302" mass="34029">MKKIHIKKSKLRKNTAFDRINYAVMTVVAFVMLYPLWYCIVGSLNEGMDYLRGGVFLWPRKWTLTNYKAVFLDKSILSAFKVTIAKSFIATITGVLCTAMVAYAITRPDLKLKKIYIPFIMLTMFFSGGLIPYFILIMDIGLYDSFWVYIIPPMFSAYNMIIIQSFMRDLPGELIESAKIDGASEYRIFFQIVIPLSKPVLATIALFTIVNNWNAYFDAMMYTTSQDLQTIQLFLKKIITDPSVAKGVGAAASISIPDRASTITPQVVKLATMVVTALPMVCVYPFLQRYFVTGVTMGAVKG</sequence>
<organism evidence="9 10">
    <name type="scientific">Eisenbergiella porci</name>
    <dbReference type="NCBI Taxonomy" id="2652274"/>
    <lineage>
        <taxon>Bacteria</taxon>
        <taxon>Bacillati</taxon>
        <taxon>Bacillota</taxon>
        <taxon>Clostridia</taxon>
        <taxon>Lachnospirales</taxon>
        <taxon>Lachnospiraceae</taxon>
        <taxon>Eisenbergiella</taxon>
    </lineage>
</organism>
<evidence type="ECO:0000256" key="5">
    <source>
        <dbReference type="ARBA" id="ARBA00022989"/>
    </source>
</evidence>
<keyword evidence="2 7" id="KW-0813">Transport</keyword>
<feature type="transmembrane region" description="Helical" evidence="7">
    <location>
        <begin position="84"/>
        <end position="103"/>
    </location>
</feature>
<dbReference type="Proteomes" id="UP000436047">
    <property type="component" value="Unassembled WGS sequence"/>
</dbReference>
<dbReference type="PANTHER" id="PTHR43744">
    <property type="entry name" value="ABC TRANSPORTER PERMEASE PROTEIN MG189-RELATED-RELATED"/>
    <property type="match status" value="1"/>
</dbReference>
<feature type="transmembrane region" description="Helical" evidence="7">
    <location>
        <begin position="267"/>
        <end position="287"/>
    </location>
</feature>
<keyword evidence="3" id="KW-1003">Cell membrane</keyword>
<dbReference type="InterPro" id="IPR000515">
    <property type="entry name" value="MetI-like"/>
</dbReference>
<comment type="similarity">
    <text evidence="7">Belongs to the binding-protein-dependent transport system permease family.</text>
</comment>
<dbReference type="SUPFAM" id="SSF161098">
    <property type="entry name" value="MetI-like"/>
    <property type="match status" value="1"/>
</dbReference>
<comment type="subcellular location">
    <subcellularLocation>
        <location evidence="1 7">Cell membrane</location>
        <topology evidence="1 7">Multi-pass membrane protein</topology>
    </subcellularLocation>
</comment>
<evidence type="ECO:0000256" key="3">
    <source>
        <dbReference type="ARBA" id="ARBA00022475"/>
    </source>
</evidence>
<feature type="transmembrane region" description="Helical" evidence="7">
    <location>
        <begin position="147"/>
        <end position="167"/>
    </location>
</feature>
<name>A0A6N7WBT4_9FIRM</name>
<dbReference type="AlphaFoldDB" id="A0A6N7WBT4"/>
<feature type="transmembrane region" description="Helical" evidence="7">
    <location>
        <begin position="20"/>
        <end position="38"/>
    </location>
</feature>
<reference evidence="9 10" key="1">
    <citation type="submission" date="2019-08" db="EMBL/GenBank/DDBJ databases">
        <title>In-depth cultivation of the pig gut microbiome towards novel bacterial diversity and tailored functional studies.</title>
        <authorList>
            <person name="Wylensek D."/>
            <person name="Hitch T.C.A."/>
            <person name="Clavel T."/>
        </authorList>
    </citation>
    <scope>NUCLEOTIDE SEQUENCE [LARGE SCALE GENOMIC DNA]</scope>
    <source>
        <strain evidence="9 10">WCA-389-WT-23B</strain>
    </source>
</reference>
<feature type="transmembrane region" description="Helical" evidence="7">
    <location>
        <begin position="188"/>
        <end position="210"/>
    </location>
</feature>
<feature type="transmembrane region" description="Helical" evidence="7">
    <location>
        <begin position="115"/>
        <end position="135"/>
    </location>
</feature>
<evidence type="ECO:0000256" key="1">
    <source>
        <dbReference type="ARBA" id="ARBA00004651"/>
    </source>
</evidence>
<keyword evidence="5 7" id="KW-1133">Transmembrane helix</keyword>
<evidence type="ECO:0000256" key="7">
    <source>
        <dbReference type="RuleBase" id="RU363032"/>
    </source>
</evidence>
<keyword evidence="4 7" id="KW-0812">Transmembrane</keyword>